<evidence type="ECO:0000313" key="2">
    <source>
        <dbReference type="EMBL" id="KRR10647.1"/>
    </source>
</evidence>
<comment type="caution">
    <text evidence="2">The sequence shown here is derived from an EMBL/GenBank/DDBJ whole genome shotgun (WGS) entry which is preliminary data.</text>
</comment>
<dbReference type="AlphaFoldDB" id="A0A0R3LRN2"/>
<proteinExistence type="predicted"/>
<dbReference type="STRING" id="280332.CQ12_19455"/>
<dbReference type="Pfam" id="PF21834">
    <property type="entry name" value="DUF6894"/>
    <property type="match status" value="1"/>
</dbReference>
<gene>
    <name evidence="2" type="ORF">CQ12_19455</name>
</gene>
<evidence type="ECO:0000313" key="3">
    <source>
        <dbReference type="Proteomes" id="UP000050863"/>
    </source>
</evidence>
<dbReference type="InterPro" id="IPR054189">
    <property type="entry name" value="DUF6894"/>
</dbReference>
<evidence type="ECO:0000259" key="1">
    <source>
        <dbReference type="Pfam" id="PF21834"/>
    </source>
</evidence>
<dbReference type="EMBL" id="LLXZ01000057">
    <property type="protein sequence ID" value="KRR10647.1"/>
    <property type="molecule type" value="Genomic_DNA"/>
</dbReference>
<dbReference type="Proteomes" id="UP000050863">
    <property type="component" value="Unassembled WGS sequence"/>
</dbReference>
<dbReference type="OrthoDB" id="7575967at2"/>
<accession>A0A0R3LRN2</accession>
<feature type="domain" description="DUF6894" evidence="1">
    <location>
        <begin position="3"/>
        <end position="66"/>
    </location>
</feature>
<name>A0A0R3LRN2_9BRAD</name>
<protein>
    <recommendedName>
        <fullName evidence="1">DUF6894 domain-containing protein</fullName>
    </recommendedName>
</protein>
<sequence length="127" mass="14610">MPLFYFVLKAGRRTYPDSDGQEFPDQMAAREHAHAVARELMRNRETRTSHWRVQVCNDYLEPCYECLFADVDHTLERYDSNLRTSVAAVARTTAALGDALRGIDAGMTDLRQILNRMDFIISSRPLQ</sequence>
<dbReference type="RefSeq" id="WP_057834942.1">
    <property type="nucleotide sequence ID" value="NZ_LLXZ01000057.1"/>
</dbReference>
<reference evidence="2 3" key="1">
    <citation type="submission" date="2014-03" db="EMBL/GenBank/DDBJ databases">
        <title>Bradyrhizobium valentinum sp. nov., isolated from effective nodules of Lupinus mariae-josephae, a lupine endemic of basic-lime soils in Eastern Spain.</title>
        <authorList>
            <person name="Duran D."/>
            <person name="Rey L."/>
            <person name="Navarro A."/>
            <person name="Busquets A."/>
            <person name="Imperial J."/>
            <person name="Ruiz-Argueso T."/>
        </authorList>
    </citation>
    <scope>NUCLEOTIDE SEQUENCE [LARGE SCALE GENOMIC DNA]</scope>
    <source>
        <strain evidence="2 3">PAC68</strain>
    </source>
</reference>
<keyword evidence="3" id="KW-1185">Reference proteome</keyword>
<organism evidence="2 3">
    <name type="scientific">Bradyrhizobium jicamae</name>
    <dbReference type="NCBI Taxonomy" id="280332"/>
    <lineage>
        <taxon>Bacteria</taxon>
        <taxon>Pseudomonadati</taxon>
        <taxon>Pseudomonadota</taxon>
        <taxon>Alphaproteobacteria</taxon>
        <taxon>Hyphomicrobiales</taxon>
        <taxon>Nitrobacteraceae</taxon>
        <taxon>Bradyrhizobium</taxon>
    </lineage>
</organism>